<protein>
    <submittedName>
        <fullName evidence="1">Uncharacterized protein</fullName>
    </submittedName>
</protein>
<dbReference type="EMBL" id="HACA01025238">
    <property type="protein sequence ID" value="CDW42599.1"/>
    <property type="molecule type" value="Transcribed_RNA"/>
</dbReference>
<dbReference type="AlphaFoldDB" id="A0A0K2UWG7"/>
<name>A0A0K2UWG7_LEPSM</name>
<organism evidence="1">
    <name type="scientific">Lepeophtheirus salmonis</name>
    <name type="common">Salmon louse</name>
    <name type="synonym">Caligus salmonis</name>
    <dbReference type="NCBI Taxonomy" id="72036"/>
    <lineage>
        <taxon>Eukaryota</taxon>
        <taxon>Metazoa</taxon>
        <taxon>Ecdysozoa</taxon>
        <taxon>Arthropoda</taxon>
        <taxon>Crustacea</taxon>
        <taxon>Multicrustacea</taxon>
        <taxon>Hexanauplia</taxon>
        <taxon>Copepoda</taxon>
        <taxon>Siphonostomatoida</taxon>
        <taxon>Caligidae</taxon>
        <taxon>Lepeophtheirus</taxon>
    </lineage>
</organism>
<feature type="non-terminal residue" evidence="1">
    <location>
        <position position="1"/>
    </location>
</feature>
<accession>A0A0K2UWG7</accession>
<reference evidence="1" key="1">
    <citation type="submission" date="2014-05" db="EMBL/GenBank/DDBJ databases">
        <authorList>
            <person name="Chronopoulou M."/>
        </authorList>
    </citation>
    <scope>NUCLEOTIDE SEQUENCE</scope>
    <source>
        <tissue evidence="1">Whole organism</tissue>
    </source>
</reference>
<evidence type="ECO:0000313" key="1">
    <source>
        <dbReference type="EMBL" id="CDW42599.1"/>
    </source>
</evidence>
<sequence length="71" mass="8340">FLCPFLFDKFRQHGENELSNSHHSFQKIEKLNVSDISNKFKNFEEPFFKTFESIIDRGTIATTSFTCLGQF</sequence>
<proteinExistence type="predicted"/>